<dbReference type="Proteomes" id="UP000287563">
    <property type="component" value="Unassembled WGS sequence"/>
</dbReference>
<keyword evidence="2" id="KW-1185">Reference proteome</keyword>
<dbReference type="OrthoDB" id="5817335at2"/>
<proteinExistence type="predicted"/>
<comment type="caution">
    <text evidence="1">The sequence shown here is derived from an EMBL/GenBank/DDBJ whole genome shotgun (WGS) entry which is preliminary data.</text>
</comment>
<evidence type="ECO:0000313" key="2">
    <source>
        <dbReference type="Proteomes" id="UP000287563"/>
    </source>
</evidence>
<dbReference type="EMBL" id="RJLM01000001">
    <property type="protein sequence ID" value="RWX57124.1"/>
    <property type="molecule type" value="Genomic_DNA"/>
</dbReference>
<dbReference type="AlphaFoldDB" id="A0A3S3UPC1"/>
<reference evidence="1 2" key="1">
    <citation type="submission" date="2018-11" db="EMBL/GenBank/DDBJ databases">
        <title>Photobacterium sp. BEI247 sp. nov., a marine bacterium isolated from Yongle Blue Hole in the South China Sea.</title>
        <authorList>
            <person name="Wang X."/>
        </authorList>
    </citation>
    <scope>NUCLEOTIDE SEQUENCE [LARGE SCALE GENOMIC DNA]</scope>
    <source>
        <strain evidence="2">BEI247</strain>
    </source>
</reference>
<evidence type="ECO:0000313" key="1">
    <source>
        <dbReference type="EMBL" id="RWX57124.1"/>
    </source>
</evidence>
<organism evidence="1 2">
    <name type="scientific">Photobacterium chitinilyticum</name>
    <dbReference type="NCBI Taxonomy" id="2485123"/>
    <lineage>
        <taxon>Bacteria</taxon>
        <taxon>Pseudomonadati</taxon>
        <taxon>Pseudomonadota</taxon>
        <taxon>Gammaproteobacteria</taxon>
        <taxon>Vibrionales</taxon>
        <taxon>Vibrionaceae</taxon>
        <taxon>Photobacterium</taxon>
    </lineage>
</organism>
<protein>
    <submittedName>
        <fullName evidence="1">Uncharacterized protein</fullName>
    </submittedName>
</protein>
<name>A0A3S3UPC1_9GAMM</name>
<sequence>MAQVLEDQASGLRDAFLRQQCLSRVRNYQTRVRKAISHNRIDDASFLLTRLEIAQQQLEATYKYI</sequence>
<accession>A0A3S3UPC1</accession>
<gene>
    <name evidence="1" type="ORF">EDI28_03565</name>
</gene>